<name>A0A068RVQ1_9FUNG</name>
<reference evidence="2" key="1">
    <citation type="submission" date="2013-08" db="EMBL/GenBank/DDBJ databases">
        <title>Gene expansion shapes genome architecture in the human pathogen Lichtheimia corymbifera: an evolutionary genomics analysis in the ancient terrestrial Mucorales (Mucoromycotina).</title>
        <authorList>
            <person name="Schwartze V.U."/>
            <person name="Winter S."/>
            <person name="Shelest E."/>
            <person name="Marcet-Houben M."/>
            <person name="Horn F."/>
            <person name="Wehner S."/>
            <person name="Hoffmann K."/>
            <person name="Riege K."/>
            <person name="Sammeth M."/>
            <person name="Nowrousian M."/>
            <person name="Valiante V."/>
            <person name="Linde J."/>
            <person name="Jacobsen I.D."/>
            <person name="Marz M."/>
            <person name="Brakhage A.A."/>
            <person name="Gabaldon T."/>
            <person name="Bocker S."/>
            <person name="Voigt K."/>
        </authorList>
    </citation>
    <scope>NUCLEOTIDE SEQUENCE [LARGE SCALE GENOMIC DNA]</scope>
    <source>
        <strain evidence="2">FSU 9682</strain>
    </source>
</reference>
<dbReference type="AlphaFoldDB" id="A0A068RVQ1"/>
<protein>
    <submittedName>
        <fullName evidence="2">Uncharacterized protein</fullName>
    </submittedName>
</protein>
<dbReference type="Proteomes" id="UP000027586">
    <property type="component" value="Unassembled WGS sequence"/>
</dbReference>
<proteinExistence type="predicted"/>
<gene>
    <name evidence="2" type="ORF">LCOR_05031.1</name>
</gene>
<organism evidence="2 3">
    <name type="scientific">Lichtheimia corymbifera JMRC:FSU:9682</name>
    <dbReference type="NCBI Taxonomy" id="1263082"/>
    <lineage>
        <taxon>Eukaryota</taxon>
        <taxon>Fungi</taxon>
        <taxon>Fungi incertae sedis</taxon>
        <taxon>Mucoromycota</taxon>
        <taxon>Mucoromycotina</taxon>
        <taxon>Mucoromycetes</taxon>
        <taxon>Mucorales</taxon>
        <taxon>Lichtheimiaceae</taxon>
        <taxon>Lichtheimia</taxon>
    </lineage>
</organism>
<evidence type="ECO:0000313" key="3">
    <source>
        <dbReference type="Proteomes" id="UP000027586"/>
    </source>
</evidence>
<keyword evidence="3" id="KW-1185">Reference proteome</keyword>
<keyword evidence="1" id="KW-0175">Coiled coil</keyword>
<feature type="coiled-coil region" evidence="1">
    <location>
        <begin position="60"/>
        <end position="87"/>
    </location>
</feature>
<comment type="caution">
    <text evidence="2">The sequence shown here is derived from an EMBL/GenBank/DDBJ whole genome shotgun (WGS) entry which is preliminary data.</text>
</comment>
<evidence type="ECO:0000256" key="1">
    <source>
        <dbReference type="SAM" id="Coils"/>
    </source>
</evidence>
<sequence>MSLPDCYGRNSLKCHIMYSQKLMSAITKCALELNLIQGNRSHLPVPEKDDSIEYDHEKLSDLLKEINDEEEREIRAYDEAINGVQLDDNGHPMLCAFDISPRVDHKNGCSGCQIDNINQYIVYIRDISNDYI</sequence>
<dbReference type="VEuPathDB" id="FungiDB:LCOR_05031.1"/>
<evidence type="ECO:0000313" key="2">
    <source>
        <dbReference type="EMBL" id="CDH53702.1"/>
    </source>
</evidence>
<accession>A0A068RVQ1</accession>
<dbReference type="EMBL" id="CBTN010000019">
    <property type="protein sequence ID" value="CDH53702.1"/>
    <property type="molecule type" value="Genomic_DNA"/>
</dbReference>